<dbReference type="PANTHER" id="PTHR43855:SF1">
    <property type="entry name" value="THIOSULFATE SULFURTRANSFERASE"/>
    <property type="match status" value="1"/>
</dbReference>
<accession>A0A381TAW8</accession>
<evidence type="ECO:0000256" key="1">
    <source>
        <dbReference type="ARBA" id="ARBA00022737"/>
    </source>
</evidence>
<dbReference type="SUPFAM" id="SSF52821">
    <property type="entry name" value="Rhodanese/Cell cycle control phosphatase"/>
    <property type="match status" value="2"/>
</dbReference>
<keyword evidence="1" id="KW-0677">Repeat</keyword>
<sequence length="241" mass="26911">MEHKPIIPLAERGYTMPEIFVTTKWLSEHISDPNVRVVDTDVPEDYETGHIPGSVNPIDHYYKTSLEDRTHIQRPEQFAQTMSDLGIGDDTLVIGYDRSGGVYSFRLMWALHYYGHTKVKFLDGGLPKWKAEGREISTEPVLTSSATFTPSANSELFASRNQVLSAINDESTVLLDVRADDEWDGTNKRGGPRGGRIPGAVHLEWTNFHTGGKVPILRSADEIRKLLADVGITADKNVITY</sequence>
<dbReference type="PROSITE" id="PS50206">
    <property type="entry name" value="RHODANESE_3"/>
    <property type="match status" value="2"/>
</dbReference>
<reference evidence="3" key="1">
    <citation type="submission" date="2018-05" db="EMBL/GenBank/DDBJ databases">
        <authorList>
            <person name="Lanie J.A."/>
            <person name="Ng W.-L."/>
            <person name="Kazmierczak K.M."/>
            <person name="Andrzejewski T.M."/>
            <person name="Davidsen T.M."/>
            <person name="Wayne K.J."/>
            <person name="Tettelin H."/>
            <person name="Glass J.I."/>
            <person name="Rusch D."/>
            <person name="Podicherti R."/>
            <person name="Tsui H.-C.T."/>
            <person name="Winkler M.E."/>
        </authorList>
    </citation>
    <scope>NUCLEOTIDE SEQUENCE</scope>
</reference>
<feature type="domain" description="Rhodanese" evidence="2">
    <location>
        <begin position="168"/>
        <end position="241"/>
    </location>
</feature>
<name>A0A381TAW8_9ZZZZ</name>
<gene>
    <name evidence="3" type="ORF">METZ01_LOCUS66159</name>
</gene>
<feature type="domain" description="Rhodanese" evidence="2">
    <location>
        <begin position="31"/>
        <end position="138"/>
    </location>
</feature>
<dbReference type="Pfam" id="PF00581">
    <property type="entry name" value="Rhodanese"/>
    <property type="match status" value="2"/>
</dbReference>
<dbReference type="CDD" id="cd01448">
    <property type="entry name" value="TST_Repeat_1"/>
    <property type="match status" value="1"/>
</dbReference>
<organism evidence="3">
    <name type="scientific">marine metagenome</name>
    <dbReference type="NCBI Taxonomy" id="408172"/>
    <lineage>
        <taxon>unclassified sequences</taxon>
        <taxon>metagenomes</taxon>
        <taxon>ecological metagenomes</taxon>
    </lineage>
</organism>
<dbReference type="SMART" id="SM00450">
    <property type="entry name" value="RHOD"/>
    <property type="match status" value="1"/>
</dbReference>
<evidence type="ECO:0000259" key="2">
    <source>
        <dbReference type="PROSITE" id="PS50206"/>
    </source>
</evidence>
<proteinExistence type="predicted"/>
<evidence type="ECO:0000313" key="3">
    <source>
        <dbReference type="EMBL" id="SVA13305.1"/>
    </source>
</evidence>
<dbReference type="AlphaFoldDB" id="A0A381TAW8"/>
<dbReference type="PANTHER" id="PTHR43855">
    <property type="entry name" value="THIOSULFATE SULFURTRANSFERASE"/>
    <property type="match status" value="1"/>
</dbReference>
<dbReference type="EMBL" id="UINC01004300">
    <property type="protein sequence ID" value="SVA13305.1"/>
    <property type="molecule type" value="Genomic_DNA"/>
</dbReference>
<dbReference type="InterPro" id="IPR036873">
    <property type="entry name" value="Rhodanese-like_dom_sf"/>
</dbReference>
<protein>
    <recommendedName>
        <fullName evidence="2">Rhodanese domain-containing protein</fullName>
    </recommendedName>
</protein>
<dbReference type="InterPro" id="IPR051126">
    <property type="entry name" value="Thiosulfate_sulfurtransferase"/>
</dbReference>
<dbReference type="InterPro" id="IPR001763">
    <property type="entry name" value="Rhodanese-like_dom"/>
</dbReference>
<dbReference type="Gene3D" id="3.40.250.10">
    <property type="entry name" value="Rhodanese-like domain"/>
    <property type="match status" value="2"/>
</dbReference>